<keyword evidence="3" id="KW-1185">Reference proteome</keyword>
<gene>
    <name evidence="2" type="ORF">GON01_02030</name>
</gene>
<accession>A0A6I4IX12</accession>
<dbReference type="Proteomes" id="UP000441389">
    <property type="component" value="Unassembled WGS sequence"/>
</dbReference>
<name>A0A6I4IX12_9SPHN</name>
<sequence>MDEASHPAAVPSTPGATAATAQSRGGEPAAVERARAAPRAARAIEFRIGDRVTATAARYERSICDPVYRPLKIYTIDPSTRRLEGQTAQINVPYEALKPGPAGAHFEVVATHDGPLGPYQHVDLDEPRLLIVNGHDPAPTDPVFHHQMVYAVAMSTYAVFRTALGRELSWGFDGTRLKLVPHAMEGANAQYVRGRHALEFGWYRVDPAHAGDLPPNGLVFACLSHDVIAHELTHALLDGLRVRFDKTTNPDVPAFHEAFADLVALFQRFSYQEVVRSNIIRTSGDLSRDNDLMHLVFELARGEGEQSLRQIDLAAAQKYDAALDEHQLGTVLVSAIIEAFLTIYRRKSAPLIRMATGGRKALDDGEAVPPDLLDALSHVASALASQMLSMCIRAIDYCPPIDVTFGEYLRALVTADRDLVPDDVFAYREALIDAFRRRRIYPEGVTALTEDALLWRPPAKALKQRQLDFGKLRFSGDPGHPAGAGELQRQARLIGELVCADGNLDSFGLADPADPELNGDVLDLPVVESVRSVRRVGPDGQLAFDLVAEVSQKRTVKGGDGYPDFDFYGGATIILGPQGEVRLVVTKSVKNRQRLADQRMFAATYGADVFGLAACRLAPRPG</sequence>
<dbReference type="CDD" id="cd09598">
    <property type="entry name" value="M4_like"/>
    <property type="match status" value="1"/>
</dbReference>
<evidence type="ECO:0000313" key="2">
    <source>
        <dbReference type="EMBL" id="MVO76720.1"/>
    </source>
</evidence>
<proteinExistence type="predicted"/>
<comment type="caution">
    <text evidence="2">The sequence shown here is derived from an EMBL/GenBank/DDBJ whole genome shotgun (WGS) entry which is preliminary data.</text>
</comment>
<dbReference type="EMBL" id="WQMS01000001">
    <property type="protein sequence ID" value="MVO76720.1"/>
    <property type="molecule type" value="Genomic_DNA"/>
</dbReference>
<dbReference type="SUPFAM" id="SSF55486">
    <property type="entry name" value="Metalloproteases ('zincins'), catalytic domain"/>
    <property type="match status" value="1"/>
</dbReference>
<organism evidence="2 3">
    <name type="scientific">Sphingomonas horti</name>
    <dbReference type="NCBI Taxonomy" id="2682842"/>
    <lineage>
        <taxon>Bacteria</taxon>
        <taxon>Pseudomonadati</taxon>
        <taxon>Pseudomonadota</taxon>
        <taxon>Alphaproteobacteria</taxon>
        <taxon>Sphingomonadales</taxon>
        <taxon>Sphingomonadaceae</taxon>
        <taxon>Sphingomonas</taxon>
    </lineage>
</organism>
<feature type="region of interest" description="Disordered" evidence="1">
    <location>
        <begin position="1"/>
        <end position="34"/>
    </location>
</feature>
<reference evidence="2 3" key="1">
    <citation type="submission" date="2019-12" db="EMBL/GenBank/DDBJ databases">
        <authorList>
            <person name="Huq M.A."/>
        </authorList>
    </citation>
    <scope>NUCLEOTIDE SEQUENCE [LARGE SCALE GENOMIC DNA]</scope>
    <source>
        <strain evidence="2 3">MAH-20</strain>
    </source>
</reference>
<dbReference type="AlphaFoldDB" id="A0A6I4IX12"/>
<protein>
    <submittedName>
        <fullName evidence="2">Peptidase M4</fullName>
    </submittedName>
</protein>
<dbReference type="RefSeq" id="WP_157025486.1">
    <property type="nucleotide sequence ID" value="NZ_WQMS01000001.1"/>
</dbReference>
<evidence type="ECO:0000313" key="3">
    <source>
        <dbReference type="Proteomes" id="UP000441389"/>
    </source>
</evidence>
<evidence type="ECO:0000256" key="1">
    <source>
        <dbReference type="SAM" id="MobiDB-lite"/>
    </source>
</evidence>